<dbReference type="EMBL" id="NWQG01000186">
    <property type="protein sequence ID" value="PDQ18423.1"/>
    <property type="molecule type" value="Genomic_DNA"/>
</dbReference>
<organism evidence="1 2">
    <name type="scientific">Mesorhizobium sanjuanii</name>
    <dbReference type="NCBI Taxonomy" id="2037900"/>
    <lineage>
        <taxon>Bacteria</taxon>
        <taxon>Pseudomonadati</taxon>
        <taxon>Pseudomonadota</taxon>
        <taxon>Alphaproteobacteria</taxon>
        <taxon>Hyphomicrobiales</taxon>
        <taxon>Phyllobacteriaceae</taxon>
        <taxon>Mesorhizobium</taxon>
    </lineage>
</organism>
<accession>A0A2A6F9J7</accession>
<reference evidence="1 2" key="1">
    <citation type="submission" date="2017-09" db="EMBL/GenBank/DDBJ databases">
        <title>Mesorhizobum sanjuanii sp. nov. isolated from nodules of Lotus tenuis in saline-alkaline lowlands of Flooding Pampa.</title>
        <authorList>
            <person name="Sannazzaro A.I."/>
            <person name="Torres Tejerizo G.A."/>
            <person name="Fontana F."/>
            <person name="Cumpa Velazquez L.M."/>
            <person name="Hansen L."/>
            <person name="Pistorio M."/>
            <person name="Estrella M.J."/>
        </authorList>
    </citation>
    <scope>NUCLEOTIDE SEQUENCE [LARGE SCALE GENOMIC DNA]</scope>
    <source>
        <strain evidence="1 2">BSA136</strain>
    </source>
</reference>
<dbReference type="Proteomes" id="UP000219182">
    <property type="component" value="Unassembled WGS sequence"/>
</dbReference>
<keyword evidence="2" id="KW-1185">Reference proteome</keyword>
<dbReference type="AlphaFoldDB" id="A0A2A6F9J7"/>
<proteinExistence type="predicted"/>
<comment type="caution">
    <text evidence="1">The sequence shown here is derived from an EMBL/GenBank/DDBJ whole genome shotgun (WGS) entry which is preliminary data.</text>
</comment>
<evidence type="ECO:0000313" key="1">
    <source>
        <dbReference type="EMBL" id="PDQ18423.1"/>
    </source>
</evidence>
<protein>
    <submittedName>
        <fullName evidence="1">Fis family transcriptional regulator</fullName>
    </submittedName>
</protein>
<gene>
    <name evidence="1" type="ORF">CN311_24705</name>
</gene>
<dbReference type="RefSeq" id="WP_097576289.1">
    <property type="nucleotide sequence ID" value="NZ_NWQG01000186.1"/>
</dbReference>
<name>A0A2A6F9J7_9HYPH</name>
<evidence type="ECO:0000313" key="2">
    <source>
        <dbReference type="Proteomes" id="UP000219182"/>
    </source>
</evidence>
<sequence>MNELRDPIIDADLDAYVDDQLDVARRIEVGAFLSTRPEAAARVMSDLRTRDELRMALAGSQGMARPATADAARRLERGLARDRVFGALQRVAAVAVFVAAGWLAHSMLGPISVTKVVASTQPPVYLQEAIQAHKTTIVRETMSSQLEAPNYNADEIRAATAIVMPSLPTDWKVRDVQIYPSRFGPSVEMAVETKDMGLVSLFAIRPGTFDVVKPTVAPSGDISSAYFQVGDVAYAVVARSGVRDLDRTAETLASTLY</sequence>